<evidence type="ECO:0000256" key="4">
    <source>
        <dbReference type="SAM" id="Phobius"/>
    </source>
</evidence>
<protein>
    <submittedName>
        <fullName evidence="5">Protein CBG21061</fullName>
    </submittedName>
</protein>
<keyword evidence="4" id="KW-0812">Transmembrane</keyword>
<dbReference type="WormBase" id="CBG21061">
    <property type="protein sequence ID" value="CBP11681"/>
    <property type="gene ID" value="WBGene00039938"/>
</dbReference>
<dbReference type="CTD" id="8576730"/>
<keyword evidence="4" id="KW-1133">Transmembrane helix</keyword>
<dbReference type="GeneID" id="8576730"/>
<dbReference type="RefSeq" id="XP_045097206.1">
    <property type="nucleotide sequence ID" value="XM_045236262.1"/>
</dbReference>
<feature type="transmembrane region" description="Helical" evidence="4">
    <location>
        <begin position="170"/>
        <end position="197"/>
    </location>
</feature>
<dbReference type="HOGENOM" id="CLU_498980_0_0_1"/>
<name>A8XZA1_CAEBR</name>
<keyword evidence="2" id="KW-0175">Coiled coil</keyword>
<feature type="coiled-coil region" evidence="2">
    <location>
        <begin position="374"/>
        <end position="435"/>
    </location>
</feature>
<evidence type="ECO:0000256" key="3">
    <source>
        <dbReference type="SAM" id="MobiDB-lite"/>
    </source>
</evidence>
<sequence>MSFAANMYLYLAEGVVICVTNLTLLWCILSDARNRKRREFLLVAAQSVTDIFYGVAFMLIANLRLGLFYENKLTLTVPTSQCAFIPALWLHNMATPLLGLLPFTTSINFLVCSVAPLWYMRATHLYTFFLLSAPVTIAMSLTSLNALILIDNESPTAIICIAANGAAHHIVYHIMLFFRIIANLASAVIYFIIILYLKKSHGGTLKDLSPQQLKMHRNAKITLGLVTTNSMILLLFPDILLFFNPWNITKFYSTPLYSMTLSKMSAGPPRNLSSFTLSPQQSNELEKEYRFRFRRHVRETIELSQELGMEQAEVFDWFLARQNSPKSQKCSILSQNTEKQRENLKIVSQGLNQLPSIFMRCVPPKIGEKSMESIDFLETELVNLTRKLEKSKEIQNSQQSRILELEAELARAGHAHFLENEISENRKRLEELEEFLELCHSKSSALQRSAEKGAEPSQKWAEPKRSKHQLFQSQPQIEIDKEDGSKGAEPADTVVLVNQIETYDAQVDTVVLETDTVDYCSSSESSEWDDLEDTVVVNEADLEGLL</sequence>
<keyword evidence="4" id="KW-0472">Membrane</keyword>
<evidence type="ECO:0000256" key="2">
    <source>
        <dbReference type="SAM" id="Coils"/>
    </source>
</evidence>
<dbReference type="PANTHER" id="PTHR23360:SF34">
    <property type="entry name" value="G-PROTEIN COUPLED RECEPTORS FAMILY 1 PROFILE DOMAIN-CONTAINING PROTEIN-RELATED"/>
    <property type="match status" value="1"/>
</dbReference>
<dbReference type="GO" id="GO:0005634">
    <property type="term" value="C:nucleus"/>
    <property type="evidence" value="ECO:0007669"/>
    <property type="project" value="UniProtKB-SubCell"/>
</dbReference>
<gene>
    <name evidence="5 7" type="ORF">CBG21061</name>
    <name evidence="5" type="ORF">CBG_21061</name>
</gene>
<feature type="transmembrane region" description="Helical" evidence="4">
    <location>
        <begin position="97"/>
        <end position="119"/>
    </location>
</feature>
<reference evidence="5 6" key="2">
    <citation type="journal article" date="2011" name="PLoS Genet.">
        <title>Caenorhabditis briggsae recombinant inbred line genotypes reveal inter-strain incompatibility and the evolution of recombination.</title>
        <authorList>
            <person name="Ross J.A."/>
            <person name="Koboldt D.C."/>
            <person name="Staisch J.E."/>
            <person name="Chamberlin H.M."/>
            <person name="Gupta B.P."/>
            <person name="Miller R.D."/>
            <person name="Baird S.E."/>
            <person name="Haag E.S."/>
        </authorList>
    </citation>
    <scope>NUCLEOTIDE SEQUENCE [LARGE SCALE GENOMIC DNA]</scope>
    <source>
        <strain evidence="5 6">AF16</strain>
    </source>
</reference>
<reference evidence="5 6" key="1">
    <citation type="journal article" date="2003" name="PLoS Biol.">
        <title>The genome sequence of Caenorhabditis briggsae: a platform for comparative genomics.</title>
        <authorList>
            <person name="Stein L.D."/>
            <person name="Bao Z."/>
            <person name="Blasiar D."/>
            <person name="Blumenthal T."/>
            <person name="Brent M.R."/>
            <person name="Chen N."/>
            <person name="Chinwalla A."/>
            <person name="Clarke L."/>
            <person name="Clee C."/>
            <person name="Coghlan A."/>
            <person name="Coulson A."/>
            <person name="D'Eustachio P."/>
            <person name="Fitch D.H."/>
            <person name="Fulton L.A."/>
            <person name="Fulton R.E."/>
            <person name="Griffiths-Jones S."/>
            <person name="Harris T.W."/>
            <person name="Hillier L.W."/>
            <person name="Kamath R."/>
            <person name="Kuwabara P.E."/>
            <person name="Mardis E.R."/>
            <person name="Marra M.A."/>
            <person name="Miner T.L."/>
            <person name="Minx P."/>
            <person name="Mullikin J.C."/>
            <person name="Plumb R.W."/>
            <person name="Rogers J."/>
            <person name="Schein J.E."/>
            <person name="Sohrmann M."/>
            <person name="Spieth J."/>
            <person name="Stajich J.E."/>
            <person name="Wei C."/>
            <person name="Willey D."/>
            <person name="Wilson R.K."/>
            <person name="Durbin R."/>
            <person name="Waterston R.H."/>
        </authorList>
    </citation>
    <scope>NUCLEOTIDE SEQUENCE [LARGE SCALE GENOMIC DNA]</scope>
    <source>
        <strain evidence="5 6">AF16</strain>
    </source>
</reference>
<dbReference type="InterPro" id="IPR009057">
    <property type="entry name" value="Homeodomain-like_sf"/>
</dbReference>
<dbReference type="KEGG" id="cbr:CBG_21061"/>
<keyword evidence="6" id="KW-1185">Reference proteome</keyword>
<feature type="transmembrane region" description="Helical" evidence="4">
    <location>
        <begin position="6"/>
        <end position="28"/>
    </location>
</feature>
<dbReference type="eggNOG" id="ENOG502TG3R">
    <property type="taxonomic scope" value="Eukaryota"/>
</dbReference>
<accession>A8XZA1</accession>
<feature type="transmembrane region" description="Helical" evidence="4">
    <location>
        <begin position="40"/>
        <end position="61"/>
    </location>
</feature>
<dbReference type="Proteomes" id="UP000008549">
    <property type="component" value="Unassembled WGS sequence"/>
</dbReference>
<feature type="region of interest" description="Disordered" evidence="3">
    <location>
        <begin position="446"/>
        <end position="488"/>
    </location>
</feature>
<dbReference type="SUPFAM" id="SSF46689">
    <property type="entry name" value="Homeodomain-like"/>
    <property type="match status" value="1"/>
</dbReference>
<evidence type="ECO:0000256" key="1">
    <source>
        <dbReference type="ARBA" id="ARBA00004123"/>
    </source>
</evidence>
<dbReference type="EMBL" id="HE601035">
    <property type="protein sequence ID" value="CAP37968.2"/>
    <property type="molecule type" value="Genomic_DNA"/>
</dbReference>
<dbReference type="Gene3D" id="1.20.1070.10">
    <property type="entry name" value="Rhodopsin 7-helix transmembrane proteins"/>
    <property type="match status" value="1"/>
</dbReference>
<feature type="transmembrane region" description="Helical" evidence="4">
    <location>
        <begin position="218"/>
        <end position="243"/>
    </location>
</feature>
<dbReference type="AlphaFoldDB" id="A8XZA1"/>
<dbReference type="PANTHER" id="PTHR23360">
    <property type="entry name" value="G-PROTEIN COUPLED RECEPTORS FAMILY 1 PROFILE DOMAIN-CONTAINING PROTEIN-RELATED"/>
    <property type="match status" value="1"/>
</dbReference>
<proteinExistence type="predicted"/>
<evidence type="ECO:0000313" key="7">
    <source>
        <dbReference type="WormBase" id="CBG21061"/>
    </source>
</evidence>
<evidence type="ECO:0000313" key="6">
    <source>
        <dbReference type="Proteomes" id="UP000008549"/>
    </source>
</evidence>
<organism evidence="5 6">
    <name type="scientific">Caenorhabditis briggsae</name>
    <dbReference type="NCBI Taxonomy" id="6238"/>
    <lineage>
        <taxon>Eukaryota</taxon>
        <taxon>Metazoa</taxon>
        <taxon>Ecdysozoa</taxon>
        <taxon>Nematoda</taxon>
        <taxon>Chromadorea</taxon>
        <taxon>Rhabditida</taxon>
        <taxon>Rhabditina</taxon>
        <taxon>Rhabditomorpha</taxon>
        <taxon>Rhabditoidea</taxon>
        <taxon>Rhabditidae</taxon>
        <taxon>Peloderinae</taxon>
        <taxon>Caenorhabditis</taxon>
    </lineage>
</organism>
<evidence type="ECO:0000313" key="5">
    <source>
        <dbReference type="EMBL" id="CAP37968.2"/>
    </source>
</evidence>
<dbReference type="InterPro" id="IPR047130">
    <property type="entry name" value="7TM_GPCR_Srsx_nematod"/>
</dbReference>
<dbReference type="InParanoid" id="A8XZA1"/>
<comment type="subcellular location">
    <subcellularLocation>
        <location evidence="1">Nucleus</location>
    </subcellularLocation>
</comment>
<feature type="transmembrane region" description="Helical" evidence="4">
    <location>
        <begin position="126"/>
        <end position="150"/>
    </location>
</feature>